<organism evidence="2 3">
    <name type="scientific">Vagococcus fessus</name>
    <dbReference type="NCBI Taxonomy" id="120370"/>
    <lineage>
        <taxon>Bacteria</taxon>
        <taxon>Bacillati</taxon>
        <taxon>Bacillota</taxon>
        <taxon>Bacilli</taxon>
        <taxon>Lactobacillales</taxon>
        <taxon>Enterococcaceae</taxon>
        <taxon>Vagococcus</taxon>
    </lineage>
</organism>
<dbReference type="RefSeq" id="WP_126832238.1">
    <property type="nucleotide sequence ID" value="NZ_CBCRYB010000014.1"/>
</dbReference>
<keyword evidence="1" id="KW-0472">Membrane</keyword>
<sequence>MLDTLFGLLFFVGLVLFWRYRLTDQRKRNLSLLLIIITLVFIIFFRDNSKEKQRKKEHQAAFHVEQVNVF</sequence>
<comment type="caution">
    <text evidence="2">The sequence shown here is derived from an EMBL/GenBank/DDBJ whole genome shotgun (WGS) entry which is preliminary data.</text>
</comment>
<accession>A0A430A6M8</accession>
<keyword evidence="3" id="KW-1185">Reference proteome</keyword>
<protein>
    <submittedName>
        <fullName evidence="2">Uncharacterized protein</fullName>
    </submittedName>
</protein>
<dbReference type="AlphaFoldDB" id="A0A430A6M8"/>
<dbReference type="EMBL" id="NGJY01000003">
    <property type="protein sequence ID" value="RSU02508.1"/>
    <property type="molecule type" value="Genomic_DNA"/>
</dbReference>
<evidence type="ECO:0000313" key="2">
    <source>
        <dbReference type="EMBL" id="RSU02508.1"/>
    </source>
</evidence>
<reference evidence="2 3" key="1">
    <citation type="submission" date="2017-05" db="EMBL/GenBank/DDBJ databases">
        <title>Vagococcus spp. assemblies.</title>
        <authorList>
            <person name="Gulvik C.A."/>
        </authorList>
    </citation>
    <scope>NUCLEOTIDE SEQUENCE [LARGE SCALE GENOMIC DNA]</scope>
    <source>
        <strain evidence="2 3">CCUG 41755</strain>
    </source>
</reference>
<feature type="transmembrane region" description="Helical" evidence="1">
    <location>
        <begin position="29"/>
        <end position="46"/>
    </location>
</feature>
<gene>
    <name evidence="2" type="ORF">CBF31_09080</name>
</gene>
<name>A0A430A6M8_9ENTE</name>
<keyword evidence="1" id="KW-0812">Transmembrane</keyword>
<evidence type="ECO:0000256" key="1">
    <source>
        <dbReference type="SAM" id="Phobius"/>
    </source>
</evidence>
<proteinExistence type="predicted"/>
<evidence type="ECO:0000313" key="3">
    <source>
        <dbReference type="Proteomes" id="UP000287101"/>
    </source>
</evidence>
<dbReference type="Proteomes" id="UP000287101">
    <property type="component" value="Unassembled WGS sequence"/>
</dbReference>
<keyword evidence="1" id="KW-1133">Transmembrane helix</keyword>